<dbReference type="GO" id="GO:0005634">
    <property type="term" value="C:nucleus"/>
    <property type="evidence" value="ECO:0007669"/>
    <property type="project" value="UniProtKB-SubCell"/>
</dbReference>
<dbReference type="GO" id="GO:0019212">
    <property type="term" value="F:phosphatase inhibitor activity"/>
    <property type="evidence" value="ECO:0007669"/>
    <property type="project" value="TreeGrafter"/>
</dbReference>
<evidence type="ECO:0000256" key="3">
    <source>
        <dbReference type="ARBA" id="ARBA00038295"/>
    </source>
</evidence>
<protein>
    <submittedName>
        <fullName evidence="6">Unconventional prefoldin RPB5 interactor 1</fullName>
    </submittedName>
</protein>
<feature type="region of interest" description="Disordered" evidence="4">
    <location>
        <begin position="200"/>
        <end position="276"/>
    </location>
</feature>
<dbReference type="Pfam" id="PF12927">
    <property type="entry name" value="DUF3835"/>
    <property type="match status" value="1"/>
</dbReference>
<dbReference type="OrthoDB" id="21413at2759"/>
<proteinExistence type="inferred from homology"/>
<feature type="domain" description="DUF3835" evidence="5">
    <location>
        <begin position="282"/>
        <end position="352"/>
    </location>
</feature>
<feature type="region of interest" description="Disordered" evidence="4">
    <location>
        <begin position="168"/>
        <end position="188"/>
    </location>
</feature>
<dbReference type="GO" id="GO:0003714">
    <property type="term" value="F:transcription corepressor activity"/>
    <property type="evidence" value="ECO:0007669"/>
    <property type="project" value="TreeGrafter"/>
</dbReference>
<evidence type="ECO:0000313" key="6">
    <source>
        <dbReference type="EMBL" id="KAF0450686.1"/>
    </source>
</evidence>
<dbReference type="EMBL" id="WTPW01001181">
    <property type="protein sequence ID" value="KAF0450686.1"/>
    <property type="molecule type" value="Genomic_DNA"/>
</dbReference>
<dbReference type="PANTHER" id="PTHR15111">
    <property type="entry name" value="RNA POLYMERASE II SUBUNIT 5-MEDIATING PROTEIN NNX3"/>
    <property type="match status" value="1"/>
</dbReference>
<dbReference type="InterPro" id="IPR052255">
    <property type="entry name" value="RNA_pol_II_subunit5-mediator"/>
</dbReference>
<dbReference type="Proteomes" id="UP000439903">
    <property type="component" value="Unassembled WGS sequence"/>
</dbReference>
<dbReference type="GO" id="GO:0000122">
    <property type="term" value="P:negative regulation of transcription by RNA polymerase II"/>
    <property type="evidence" value="ECO:0007669"/>
    <property type="project" value="TreeGrafter"/>
</dbReference>
<comment type="similarity">
    <text evidence="3">Belongs to the RNA polymerase II subunit 5-mediating protein family.</text>
</comment>
<dbReference type="InterPro" id="IPR024325">
    <property type="entry name" value="DUF3835"/>
</dbReference>
<dbReference type="AlphaFoldDB" id="A0A8H3XDC2"/>
<comment type="subcellular location">
    <subcellularLocation>
        <location evidence="1">Nucleus</location>
    </subcellularLocation>
</comment>
<evidence type="ECO:0000256" key="2">
    <source>
        <dbReference type="ARBA" id="ARBA00023242"/>
    </source>
</evidence>
<evidence type="ECO:0000313" key="7">
    <source>
        <dbReference type="Proteomes" id="UP000439903"/>
    </source>
</evidence>
<sequence>MSEITQNTLSPEAKKLYHAKLERVILNTYETLTTWKKYENDYNALKTTLEDLSQETEYRTMVPIGKLAFMPGKLVHTNEILAMLGDNWFAERSTKQAIGIVDRRLEMVRKTINDLEIQLENQKTKIGLTSDVLRFANMEKEVNEEGLPIVEIQEIEENELQSRITKDEKNNLKHSQEQIGQSQAKPDDTSFLDKFLAEEEEELRRGEASESNEESEPENDDDDDDYEEEWEEEEEVEQNDDIDSDEYLEDEESEEYKVKQIEQTKSPVDKAKQIEQKNAPVKSTVVENEMLPEECDAEVLEDEIWKKEIASEYHQKRIKFITQQGGLSSDESQLPHPIERPKKVSRFKAARLQGKLDDT</sequence>
<evidence type="ECO:0000256" key="4">
    <source>
        <dbReference type="SAM" id="MobiDB-lite"/>
    </source>
</evidence>
<keyword evidence="7" id="KW-1185">Reference proteome</keyword>
<dbReference type="SUPFAM" id="SSF46579">
    <property type="entry name" value="Prefoldin"/>
    <property type="match status" value="1"/>
</dbReference>
<organism evidence="6 7">
    <name type="scientific">Gigaspora margarita</name>
    <dbReference type="NCBI Taxonomy" id="4874"/>
    <lineage>
        <taxon>Eukaryota</taxon>
        <taxon>Fungi</taxon>
        <taxon>Fungi incertae sedis</taxon>
        <taxon>Mucoromycota</taxon>
        <taxon>Glomeromycotina</taxon>
        <taxon>Glomeromycetes</taxon>
        <taxon>Diversisporales</taxon>
        <taxon>Gigasporaceae</taxon>
        <taxon>Gigaspora</taxon>
    </lineage>
</organism>
<feature type="compositionally biased region" description="Acidic residues" evidence="4">
    <location>
        <begin position="210"/>
        <end position="254"/>
    </location>
</feature>
<dbReference type="Pfam" id="PF02996">
    <property type="entry name" value="Prefoldin"/>
    <property type="match status" value="1"/>
</dbReference>
<dbReference type="InterPro" id="IPR004127">
    <property type="entry name" value="Prefoldin_subunit_alpha"/>
</dbReference>
<comment type="caution">
    <text evidence="6">The sequence shown here is derived from an EMBL/GenBank/DDBJ whole genome shotgun (WGS) entry which is preliminary data.</text>
</comment>
<reference evidence="6 7" key="1">
    <citation type="journal article" date="2019" name="Environ. Microbiol.">
        <title>At the nexus of three kingdoms: the genome of the mycorrhizal fungus Gigaspora margarita provides insights into plant, endobacterial and fungal interactions.</title>
        <authorList>
            <person name="Venice F."/>
            <person name="Ghignone S."/>
            <person name="Salvioli di Fossalunga A."/>
            <person name="Amselem J."/>
            <person name="Novero M."/>
            <person name="Xianan X."/>
            <person name="Sedzielewska Toro K."/>
            <person name="Morin E."/>
            <person name="Lipzen A."/>
            <person name="Grigoriev I.V."/>
            <person name="Henrissat B."/>
            <person name="Martin F.M."/>
            <person name="Bonfante P."/>
        </authorList>
    </citation>
    <scope>NUCLEOTIDE SEQUENCE [LARGE SCALE GENOMIC DNA]</scope>
    <source>
        <strain evidence="6 7">BEG34</strain>
    </source>
</reference>
<dbReference type="CDD" id="cd23159">
    <property type="entry name" value="Prefoldin_URI1"/>
    <property type="match status" value="1"/>
</dbReference>
<accession>A0A8H3XDC2</accession>
<feature type="compositionally biased region" description="Basic and acidic residues" evidence="4">
    <location>
        <begin position="255"/>
        <end position="275"/>
    </location>
</feature>
<gene>
    <name evidence="6" type="ORF">F8M41_002146</name>
</gene>
<dbReference type="Gene3D" id="1.10.287.370">
    <property type="match status" value="1"/>
</dbReference>
<evidence type="ECO:0000259" key="5">
    <source>
        <dbReference type="Pfam" id="PF12927"/>
    </source>
</evidence>
<dbReference type="InterPro" id="IPR009053">
    <property type="entry name" value="Prefoldin"/>
</dbReference>
<evidence type="ECO:0000256" key="1">
    <source>
        <dbReference type="ARBA" id="ARBA00004123"/>
    </source>
</evidence>
<dbReference type="GO" id="GO:0003682">
    <property type="term" value="F:chromatin binding"/>
    <property type="evidence" value="ECO:0007669"/>
    <property type="project" value="TreeGrafter"/>
</dbReference>
<keyword evidence="2" id="KW-0539">Nucleus</keyword>
<name>A0A8H3XDC2_GIGMA</name>
<dbReference type="PANTHER" id="PTHR15111:SF0">
    <property type="entry name" value="UNCONVENTIONAL PREFOLDIN RPB5 INTERACTOR 1"/>
    <property type="match status" value="1"/>
</dbReference>